<sequence length="203" mass="22648">MPENSQDLELLKLQIEKQRLEIQVLELEAQAKARSLSSPSSGKPAAIPSLDTVRSGHNADIVNSEPPEKQAVMTRHLMSLMRLASKYNWPAVLSFHAAVLDRIEAGLANWGDDFSEIERFNITESQRLPTTTPSARIATPPSLNNRSRSYCREWNRTGVCNNTNHQLGMEHICAYYKLSDHTIVSCPTRPPPSSNRSTPPTSD</sequence>
<evidence type="ECO:0000313" key="2">
    <source>
        <dbReference type="EMBL" id="PFX11508.1"/>
    </source>
</evidence>
<protein>
    <submittedName>
        <fullName evidence="2">Uncharacterized protein</fullName>
    </submittedName>
</protein>
<reference evidence="3" key="1">
    <citation type="journal article" date="2017" name="bioRxiv">
        <title>Comparative analysis of the genomes of Stylophora pistillata and Acropora digitifera provides evidence for extensive differences between species of corals.</title>
        <authorList>
            <person name="Voolstra C.R."/>
            <person name="Li Y."/>
            <person name="Liew Y.J."/>
            <person name="Baumgarten S."/>
            <person name="Zoccola D."/>
            <person name="Flot J.-F."/>
            <person name="Tambutte S."/>
            <person name="Allemand D."/>
            <person name="Aranda M."/>
        </authorList>
    </citation>
    <scope>NUCLEOTIDE SEQUENCE [LARGE SCALE GENOMIC DNA]</scope>
</reference>
<evidence type="ECO:0000313" key="3">
    <source>
        <dbReference type="Proteomes" id="UP000225706"/>
    </source>
</evidence>
<dbReference type="OrthoDB" id="5986463at2759"/>
<dbReference type="EMBL" id="LSMT01002348">
    <property type="protein sequence ID" value="PFX11508.1"/>
    <property type="molecule type" value="Genomic_DNA"/>
</dbReference>
<accession>A0A2B4R557</accession>
<gene>
    <name evidence="2" type="ORF">AWC38_SpisGene24727</name>
</gene>
<evidence type="ECO:0000256" key="1">
    <source>
        <dbReference type="SAM" id="MobiDB-lite"/>
    </source>
</evidence>
<organism evidence="2 3">
    <name type="scientific">Stylophora pistillata</name>
    <name type="common">Smooth cauliflower coral</name>
    <dbReference type="NCBI Taxonomy" id="50429"/>
    <lineage>
        <taxon>Eukaryota</taxon>
        <taxon>Metazoa</taxon>
        <taxon>Cnidaria</taxon>
        <taxon>Anthozoa</taxon>
        <taxon>Hexacorallia</taxon>
        <taxon>Scleractinia</taxon>
        <taxon>Astrocoeniina</taxon>
        <taxon>Pocilloporidae</taxon>
        <taxon>Stylophora</taxon>
    </lineage>
</organism>
<proteinExistence type="predicted"/>
<name>A0A2B4R557_STYPI</name>
<keyword evidence="3" id="KW-1185">Reference proteome</keyword>
<feature type="region of interest" description="Disordered" evidence="1">
    <location>
        <begin position="33"/>
        <end position="53"/>
    </location>
</feature>
<dbReference type="AlphaFoldDB" id="A0A2B4R557"/>
<comment type="caution">
    <text evidence="2">The sequence shown here is derived from an EMBL/GenBank/DDBJ whole genome shotgun (WGS) entry which is preliminary data.</text>
</comment>
<dbReference type="Proteomes" id="UP000225706">
    <property type="component" value="Unassembled WGS sequence"/>
</dbReference>